<evidence type="ECO:0000256" key="2">
    <source>
        <dbReference type="SAM" id="MobiDB-lite"/>
    </source>
</evidence>
<dbReference type="STRING" id="917.SAMN05216326_10171"/>
<feature type="domain" description="Tail sheath protein subtilisin-like" evidence="3">
    <location>
        <begin position="111"/>
        <end position="288"/>
    </location>
</feature>
<evidence type="ECO:0008006" key="7">
    <source>
        <dbReference type="Google" id="ProtNLM"/>
    </source>
</evidence>
<gene>
    <name evidence="5" type="ORF">SAMN05216325_11728</name>
</gene>
<dbReference type="RefSeq" id="WP_090633193.1">
    <property type="nucleotide sequence ID" value="NZ_FOCP01000017.1"/>
</dbReference>
<comment type="similarity">
    <text evidence="1">Belongs to the myoviridae tail sheath protein family.</text>
</comment>
<dbReference type="InterPro" id="IPR020287">
    <property type="entry name" value="Tail_sheath_C"/>
</dbReference>
<reference evidence="5 6" key="1">
    <citation type="submission" date="2016-10" db="EMBL/GenBank/DDBJ databases">
        <authorList>
            <person name="de Groot N.N."/>
        </authorList>
    </citation>
    <scope>NUCLEOTIDE SEQUENCE [LARGE SCALE GENOMIC DNA]</scope>
    <source>
        <strain evidence="5 6">Nm22</strain>
    </source>
</reference>
<protein>
    <recommendedName>
        <fullName evidence="7">Phage tail sheath family protein</fullName>
    </recommendedName>
</protein>
<dbReference type="AlphaFoldDB" id="A0A1H8GAF4"/>
<dbReference type="InterPro" id="IPR035089">
    <property type="entry name" value="Phage_sheath_subtilisin"/>
</dbReference>
<dbReference type="Proteomes" id="UP000199459">
    <property type="component" value="Unassembled WGS sequence"/>
</dbReference>
<name>A0A1H8GAF4_9PROT</name>
<dbReference type="Pfam" id="PF04984">
    <property type="entry name" value="Phage_sheath_1"/>
    <property type="match status" value="1"/>
</dbReference>
<dbReference type="OrthoDB" id="9767864at2"/>
<feature type="domain" description="Tail sheath protein C-terminal" evidence="4">
    <location>
        <begin position="293"/>
        <end position="395"/>
    </location>
</feature>
<feature type="compositionally biased region" description="Basic and acidic residues" evidence="2">
    <location>
        <begin position="168"/>
        <end position="178"/>
    </location>
</feature>
<evidence type="ECO:0000256" key="1">
    <source>
        <dbReference type="ARBA" id="ARBA00008005"/>
    </source>
</evidence>
<dbReference type="Pfam" id="PF17482">
    <property type="entry name" value="Phage_sheath_1C"/>
    <property type="match status" value="1"/>
</dbReference>
<proteinExistence type="inferred from homology"/>
<sequence length="410" mass="44761">MPNYLSPGIYVEEVSTGTKPIGMVGTSIPAFLGVAPLKNKFVNQAIACNNWGEFCKHFVNEESKSTHLAQAVFSFFNNHGSRCYIVNVGENGSIAGDVKKRSGLFALETIDEVAIVAAPGYSDAISYEALLSHCEKLQDRIAILDAPESVSDTNALKVLKTVSGSDSVETKPTTDVKTESAASQGLRPRNSDEGYGAFYFPWFRGLDALQPSSGSIVNIPPSGAIAGIYARTDATRGVHKAPANEQVRGALGLTYNVSREEHGELNRKGINVIRMFPDGIRVWGARTLAAEASEWRYIPVRRTFNMIKESIQEGTRWTVFEPNDMMTWKSVERDIRAFLMRVWRDGAILGATPEQAFFVKCDAETNPPEVRDAGQLIAEIGIAPVKPAEFIVFRIGQWTSETESATSAGA</sequence>
<evidence type="ECO:0000313" key="5">
    <source>
        <dbReference type="EMBL" id="SEN41131.1"/>
    </source>
</evidence>
<dbReference type="EMBL" id="FOCP01000017">
    <property type="protein sequence ID" value="SEN41131.1"/>
    <property type="molecule type" value="Genomic_DNA"/>
</dbReference>
<dbReference type="Gene3D" id="3.40.50.11780">
    <property type="match status" value="1"/>
</dbReference>
<evidence type="ECO:0000313" key="6">
    <source>
        <dbReference type="Proteomes" id="UP000199459"/>
    </source>
</evidence>
<accession>A0A1H8GAF4</accession>
<dbReference type="PANTHER" id="PTHR35861:SF1">
    <property type="entry name" value="PHAGE TAIL SHEATH PROTEIN"/>
    <property type="match status" value="1"/>
</dbReference>
<organism evidence="5 6">
    <name type="scientific">Nitrosomonas marina</name>
    <dbReference type="NCBI Taxonomy" id="917"/>
    <lineage>
        <taxon>Bacteria</taxon>
        <taxon>Pseudomonadati</taxon>
        <taxon>Pseudomonadota</taxon>
        <taxon>Betaproteobacteria</taxon>
        <taxon>Nitrosomonadales</taxon>
        <taxon>Nitrosomonadaceae</taxon>
        <taxon>Nitrosomonas</taxon>
    </lineage>
</organism>
<evidence type="ECO:0000259" key="4">
    <source>
        <dbReference type="Pfam" id="PF17482"/>
    </source>
</evidence>
<feature type="region of interest" description="Disordered" evidence="2">
    <location>
        <begin position="164"/>
        <end position="189"/>
    </location>
</feature>
<dbReference type="PANTHER" id="PTHR35861">
    <property type="match status" value="1"/>
</dbReference>
<evidence type="ECO:0000259" key="3">
    <source>
        <dbReference type="Pfam" id="PF04984"/>
    </source>
</evidence>
<dbReference type="InterPro" id="IPR052042">
    <property type="entry name" value="Tail_sheath_structural"/>
</dbReference>